<reference evidence="3 4" key="1">
    <citation type="submission" date="2019-08" db="EMBL/GenBank/DDBJ databases">
        <title>Genomes of Antarctic Bizionia species.</title>
        <authorList>
            <person name="Bowman J.P."/>
        </authorList>
    </citation>
    <scope>NUCLEOTIDE SEQUENCE [LARGE SCALE GENOMIC DNA]</scope>
    <source>
        <strain evidence="3 4">HFD</strain>
    </source>
</reference>
<evidence type="ECO:0000313" key="4">
    <source>
        <dbReference type="Proteomes" id="UP000323324"/>
    </source>
</evidence>
<keyword evidence="1" id="KW-0732">Signal</keyword>
<evidence type="ECO:0000313" key="3">
    <source>
        <dbReference type="EMBL" id="TYB69039.1"/>
    </source>
</evidence>
<name>A0A8H2LAZ1_9FLAO</name>
<feature type="signal peptide" evidence="1">
    <location>
        <begin position="1"/>
        <end position="17"/>
    </location>
</feature>
<dbReference type="AlphaFoldDB" id="A0A8H2LAZ1"/>
<dbReference type="EMBL" id="VSKM01000030">
    <property type="protein sequence ID" value="TYB69039.1"/>
    <property type="molecule type" value="Genomic_DNA"/>
</dbReference>
<keyword evidence="4" id="KW-1185">Reference proteome</keyword>
<gene>
    <name evidence="3" type="ORF">ES676_14440</name>
</gene>
<feature type="domain" description="DUF6705" evidence="2">
    <location>
        <begin position="1"/>
        <end position="197"/>
    </location>
</feature>
<dbReference type="Pfam" id="PF20448">
    <property type="entry name" value="DUF6705"/>
    <property type="match status" value="1"/>
</dbReference>
<dbReference type="InterPro" id="IPR046551">
    <property type="entry name" value="DUF6705"/>
</dbReference>
<accession>A0A8H2LAZ1</accession>
<feature type="chain" id="PRO_5034904803" description="DUF6705 domain-containing protein" evidence="1">
    <location>
        <begin position="18"/>
        <end position="197"/>
    </location>
</feature>
<sequence length="197" mass="22315">MKKLIILIILISTIACKAQTPVVSLDARGYKTSDGAYFKDLNYEFNKFEGTWLYTNGNTSLTVVLEKKEMVYNGTDYEDKLIGEYQYIENGIEIVNTLPNLTNTNVAKHKIKGRHIIPNNLYLACNDCGVNERRVMLVFYDSERSYLSASIILRYLEGSNPEQMTATIISDGGGMIPNENSPTELRVPYGEYLMVKQ</sequence>
<evidence type="ECO:0000256" key="1">
    <source>
        <dbReference type="SAM" id="SignalP"/>
    </source>
</evidence>
<protein>
    <recommendedName>
        <fullName evidence="2">DUF6705 domain-containing protein</fullName>
    </recommendedName>
</protein>
<comment type="caution">
    <text evidence="3">The sequence shown here is derived from an EMBL/GenBank/DDBJ whole genome shotgun (WGS) entry which is preliminary data.</text>
</comment>
<proteinExistence type="predicted"/>
<evidence type="ECO:0000259" key="2">
    <source>
        <dbReference type="Pfam" id="PF20448"/>
    </source>
</evidence>
<dbReference type="PROSITE" id="PS51257">
    <property type="entry name" value="PROKAR_LIPOPROTEIN"/>
    <property type="match status" value="1"/>
</dbReference>
<organism evidence="3 4">
    <name type="scientific">Bizionia saleffrena</name>
    <dbReference type="NCBI Taxonomy" id="291189"/>
    <lineage>
        <taxon>Bacteria</taxon>
        <taxon>Pseudomonadati</taxon>
        <taxon>Bacteroidota</taxon>
        <taxon>Flavobacteriia</taxon>
        <taxon>Flavobacteriales</taxon>
        <taxon>Flavobacteriaceae</taxon>
        <taxon>Bizionia</taxon>
    </lineage>
</organism>
<dbReference type="RefSeq" id="WP_148371027.1">
    <property type="nucleotide sequence ID" value="NZ_VSKM01000030.1"/>
</dbReference>
<dbReference type="Proteomes" id="UP000323324">
    <property type="component" value="Unassembled WGS sequence"/>
</dbReference>